<dbReference type="InterPro" id="IPR014030">
    <property type="entry name" value="Ketoacyl_synth_N"/>
</dbReference>
<dbReference type="SUPFAM" id="SSF47336">
    <property type="entry name" value="ACP-like"/>
    <property type="match status" value="1"/>
</dbReference>
<dbReference type="SMART" id="SM00825">
    <property type="entry name" value="PKS_KS"/>
    <property type="match status" value="1"/>
</dbReference>
<dbReference type="Pfam" id="PF17784">
    <property type="entry name" value="Sulfotransfer_4"/>
    <property type="match status" value="1"/>
</dbReference>
<keyword evidence="1" id="KW-0596">Phosphopantetheine</keyword>
<dbReference type="Pfam" id="PF14765">
    <property type="entry name" value="PS-DH"/>
    <property type="match status" value="1"/>
</dbReference>
<dbReference type="InterPro" id="IPR009081">
    <property type="entry name" value="PP-bd_ACP"/>
</dbReference>
<dbReference type="GeneID" id="73344500"/>
<evidence type="ECO:0000259" key="7">
    <source>
        <dbReference type="PROSITE" id="PS52004"/>
    </source>
</evidence>
<dbReference type="Gene3D" id="3.40.50.1820">
    <property type="entry name" value="alpha/beta hydrolase"/>
    <property type="match status" value="1"/>
</dbReference>
<dbReference type="GO" id="GO:0006633">
    <property type="term" value="P:fatty acid biosynthetic process"/>
    <property type="evidence" value="ECO:0007669"/>
    <property type="project" value="InterPro"/>
</dbReference>
<dbReference type="PANTHER" id="PTHR43775:SF40">
    <property type="entry name" value="NORSOLORINIC ACID SYNTHASE STCA"/>
    <property type="match status" value="1"/>
</dbReference>
<dbReference type="GO" id="GO:0004315">
    <property type="term" value="F:3-oxoacyl-[acyl-carrier-protein] synthase activity"/>
    <property type="evidence" value="ECO:0007669"/>
    <property type="project" value="InterPro"/>
</dbReference>
<dbReference type="InterPro" id="IPR016039">
    <property type="entry name" value="Thiolase-like"/>
</dbReference>
<dbReference type="InterPro" id="IPR029058">
    <property type="entry name" value="AB_hydrolase_fold"/>
</dbReference>
<dbReference type="Pfam" id="PF00698">
    <property type="entry name" value="Acyl_transf_1"/>
    <property type="match status" value="1"/>
</dbReference>
<dbReference type="PROSITE" id="PS52019">
    <property type="entry name" value="PKS_MFAS_DH"/>
    <property type="match status" value="1"/>
</dbReference>
<evidence type="ECO:0000256" key="3">
    <source>
        <dbReference type="ARBA" id="ARBA00022679"/>
    </source>
</evidence>
<dbReference type="Pfam" id="PF16073">
    <property type="entry name" value="SAT"/>
    <property type="match status" value="1"/>
</dbReference>
<feature type="region of interest" description="Disordered" evidence="5">
    <location>
        <begin position="1576"/>
        <end position="1630"/>
    </location>
</feature>
<dbReference type="Pfam" id="PF02801">
    <property type="entry name" value="Ketoacyl-synt_C"/>
    <property type="match status" value="1"/>
</dbReference>
<dbReference type="Gene3D" id="3.40.50.300">
    <property type="entry name" value="P-loop containing nucleotide triphosphate hydrolases"/>
    <property type="match status" value="1"/>
</dbReference>
<dbReference type="PANTHER" id="PTHR43775">
    <property type="entry name" value="FATTY ACID SYNTHASE"/>
    <property type="match status" value="1"/>
</dbReference>
<dbReference type="Proteomes" id="UP000830671">
    <property type="component" value="Chromosome 5"/>
</dbReference>
<dbReference type="GO" id="GO:0004312">
    <property type="term" value="F:fatty acid synthase activity"/>
    <property type="evidence" value="ECO:0007669"/>
    <property type="project" value="TreeGrafter"/>
</dbReference>
<dbReference type="PROSITE" id="PS50075">
    <property type="entry name" value="CARRIER"/>
    <property type="match status" value="1"/>
</dbReference>
<dbReference type="InterPro" id="IPR050091">
    <property type="entry name" value="PKS_NRPS_Biosynth_Enz"/>
</dbReference>
<dbReference type="InterPro" id="IPR001227">
    <property type="entry name" value="Ac_transferase_dom_sf"/>
</dbReference>
<feature type="domain" description="Carrier" evidence="6">
    <location>
        <begin position="1635"/>
        <end position="1712"/>
    </location>
</feature>
<dbReference type="CDD" id="cd00833">
    <property type="entry name" value="PKS"/>
    <property type="match status" value="1"/>
</dbReference>
<dbReference type="Gene3D" id="1.10.1200.10">
    <property type="entry name" value="ACP-like"/>
    <property type="match status" value="1"/>
</dbReference>
<dbReference type="PROSITE" id="PS00606">
    <property type="entry name" value="KS3_1"/>
    <property type="match status" value="1"/>
</dbReference>
<dbReference type="Gene3D" id="3.40.366.10">
    <property type="entry name" value="Malonyl-Coenzyme A Acyl Carrier Protein, domain 2"/>
    <property type="match status" value="1"/>
</dbReference>
<proteinExistence type="predicted"/>
<evidence type="ECO:0008006" key="11">
    <source>
        <dbReference type="Google" id="ProtNLM"/>
    </source>
</evidence>
<evidence type="ECO:0000259" key="6">
    <source>
        <dbReference type="PROSITE" id="PS50075"/>
    </source>
</evidence>
<feature type="domain" description="PKS/mFAS DH" evidence="8">
    <location>
        <begin position="1272"/>
        <end position="1581"/>
    </location>
</feature>
<dbReference type="InterPro" id="IPR020806">
    <property type="entry name" value="PKS_PP-bd"/>
</dbReference>
<accession>A0A9Q8SWX6</accession>
<dbReference type="SMART" id="SM00827">
    <property type="entry name" value="PKS_AT"/>
    <property type="match status" value="1"/>
</dbReference>
<sequence length="2299" mass="251936">MCSTPNAILYFGDQSLGVNTYSESLRCLRRRAIPPSTHLHRLSTQRLNHLTGEQHNVLEWAEMVASDVAYRADPMSSALVPCISQLGSMICVAAARDTGHLVDLTLETSRIVKRVTEFATQRSWELEDHPGSVWAVAVQLPRHDCIAAMAHCPDYEKVSAHKRAYVSFELEEWSVISGPLSTLSQLRLKTFRNIPMKDLPIFAAYHAEHLREPNYDDILGDSRLLDSPIQSRVSILSSSTGEVVKGSSLRAILPQVLRDILQRPSCPARVAKQIAHQLEPVKSPSDLYTFGPASQWSAFARRLKNSGVGLGAIFSPALLQHKRTGDSMSGYNHGDSHSDDEESDEEGNENLIAIIGYSGRFPGAESAEELWDVLCDGRDTSSRMPRERVSDSHGDILPTGCFIEQAGHFDRKFFNMSGRAALQTDPSQRLLLLTTQEALDMSGYNKDTHTQHVGTFVGQATDDWREHNMTQDDPYYVTGGLRAFGPGRLNHFFGWDGPSVSVDTACSSSAMALDLAVQSLRGRKCNMAIAGGASIISGHGDAGMYAGLRCGGFLGASGTACKTFDATADGYTRAEAVAVVVLKRLSDARSDGDIIHGVIRGIVTNHSTDTNPITRPSAEAQKSLLRRVLSESLRQPEDVAYVELHGSGTQAGDLAEIEAVAAVLGGPRRRPRGSPGKPSSELRIGSIKANIGHSEGAAGISALVKALLMIRHDRVPPHIGLRTELNHNFPPLEELEIVINSIAKPLKPLEKSSKQCRCHSAIVLNCFGAAGGNTSILVEGSKRHSKTTRKQPSREEVHITKPQQRIVVVSGKSRSALQANKMRLLEFVRKEPSAAIDDLSYTTCERRSHFPYRSAYRARNTTEIIKLLHDGTNEASPQFRNAPQAPHIVFVFSGQGGKIAGSARPLYDSNSAFRDALDNYNKLSESLGFSGVLQYLITPDIAQASPSTVLEQVALIVFELAVSKMWKSWGVAPATVLGHSLGEYAALHLCGVLSAADAIWLVGKRAGLVQKSCQPDTHRMLAVLAEEERLTPFLAEYAVEVSCRNSRSQTVVGGPFDSILQLQSLLKVHGIKSALVKTPYAFHTGQMDGILKNLLAVGEQASFASQPQINFVSTVTGSLIDAFPSGPEHVAKHARQSVLFSDAIESAMTLSPGRNTIFLTISPTSMCRDMTASNITTGKESMAEVLEATRTGSQACLDAITSSMTRLYNSGVDIDWSRYHGSMKQIGSLLELPAYSFDLKNFWIPLEQSRHLPSSSPSLSSSSLSTQLDTPMSECTLNLEDDIHTIEKPLVTNIQEEPLRSLIIGHAIRNKAICPAGVLVDMAFAVVLERIGKRVGLESIGLRSLRLIAAITIDTDTVNDSIQTLETTLQKRTVASEFDVTFSGVERQTHHASCILRVMEDANGIRGEHTTRTLIRAVSRINLLRSNTASNYFNGQMIYKMWTSVMQYSSEYHVLRNLTLAPLGYEACAKLQTTSTAGPANRDYTIDPVWLDGAMQAAGFTVNMNVAADPGAVYVLTGCAAIDFWERPRSNNMYACYVHGEADVLGDVIMNVAMFDEDNDMCPVAAISGMRFHKLKQRPETKSKSGKGYEDATVRMNGGESSNQVISPTTKLSNPTPISPSKSVRLDENKAVADSGPASLIDTLISILAKETHADPDEIGQDTALADVGVDSLMAPTISDTIRVKLGVEIPLTALIEAQTVSDLASLCADINPANVEPRLGKDAAEKSRISLRSIARVSDETTRATSTELSSRVALLQGSSHCKHNLFLLPDASGSSSVYAGLPPNLSQQTNTRIYGLESPFHGTSSIPDLSMDRYCSLFVEAILRIQPTGPYLLGGWSIGGRLAYECARQIIQLGHEVSGLLVIESYAEMMHNLCLSPEAISVEHLEATGFFGWSGGHASSSMAEWQKNHMLYLILMNSAFKLEPLYEDKKENTAMLYLVCSSNGDFSLFPAKVLQKALELSNGSFGNAINGDDEEWLKEPRPERFIARLTEEWQELAGPRLRQHVVQGGHFDIMIPRVNEDLAHVIVEALRCFCEPSVQENAPDEATVARTAADGHGIPTALNSALEQLGFKVFSFQAMWPTWQESIPLWTEAIEAKYHNRCKPYGRAEFDKLLGDYDVVKCPHALLFAEDLAAAYPEARIIVSKRDYEPWRASMEKTVFKLRRSLVFRLLHPLDPFRAAWWPFLRLIMDTAYGGWAEAVPGRRPYDEHHARVEAITRETPERMLVFSGPKDGWVPLCDFLGSPVPETPYPWTNSGADFFEKQGHRAGERLLLRKLAERVAVVAGVGLSVYWFLRRS</sequence>
<evidence type="ECO:0000256" key="5">
    <source>
        <dbReference type="SAM" id="MobiDB-lite"/>
    </source>
</evidence>
<keyword evidence="10" id="KW-1185">Reference proteome</keyword>
<dbReference type="InterPro" id="IPR016035">
    <property type="entry name" value="Acyl_Trfase/lysoPLipase"/>
</dbReference>
<evidence type="ECO:0000256" key="4">
    <source>
        <dbReference type="PROSITE-ProRule" id="PRU01363"/>
    </source>
</evidence>
<feature type="active site" description="Proton acceptor; for dehydratase activity" evidence="4">
    <location>
        <position position="1306"/>
    </location>
</feature>
<dbReference type="InterPro" id="IPR001031">
    <property type="entry name" value="Thioesterase"/>
</dbReference>
<keyword evidence="3" id="KW-0808">Transferase</keyword>
<dbReference type="InterPro" id="IPR040632">
    <property type="entry name" value="Sulfotransfer_4"/>
</dbReference>
<dbReference type="InterPro" id="IPR042104">
    <property type="entry name" value="PKS_dehydratase_sf"/>
</dbReference>
<dbReference type="SMART" id="SM01294">
    <property type="entry name" value="PKS_PP_betabranch"/>
    <property type="match status" value="1"/>
</dbReference>
<feature type="compositionally biased region" description="Polar residues" evidence="5">
    <location>
        <begin position="1599"/>
        <end position="1622"/>
    </location>
</feature>
<dbReference type="SMART" id="SM00823">
    <property type="entry name" value="PKS_PP"/>
    <property type="match status" value="1"/>
</dbReference>
<feature type="domain" description="Ketosynthase family 3 (KS3)" evidence="7">
    <location>
        <begin position="349"/>
        <end position="780"/>
    </location>
</feature>
<feature type="region of interest" description="C-terminal hotdog fold" evidence="4">
    <location>
        <begin position="1429"/>
        <end position="1581"/>
    </location>
</feature>
<dbReference type="Pfam" id="PF00550">
    <property type="entry name" value="PP-binding"/>
    <property type="match status" value="1"/>
</dbReference>
<dbReference type="InterPro" id="IPR014043">
    <property type="entry name" value="Acyl_transferase_dom"/>
</dbReference>
<dbReference type="InterPro" id="IPR014031">
    <property type="entry name" value="Ketoacyl_synth_C"/>
</dbReference>
<dbReference type="RefSeq" id="XP_049146635.1">
    <property type="nucleotide sequence ID" value="XM_049289490.1"/>
</dbReference>
<dbReference type="GO" id="GO:0031177">
    <property type="term" value="F:phosphopantetheine binding"/>
    <property type="evidence" value="ECO:0007669"/>
    <property type="project" value="InterPro"/>
</dbReference>
<dbReference type="InterPro" id="IPR018201">
    <property type="entry name" value="Ketoacyl_synth_AS"/>
</dbReference>
<dbReference type="InterPro" id="IPR036736">
    <property type="entry name" value="ACP-like_sf"/>
</dbReference>
<evidence type="ECO:0000313" key="10">
    <source>
        <dbReference type="Proteomes" id="UP000830671"/>
    </source>
</evidence>
<evidence type="ECO:0000256" key="1">
    <source>
        <dbReference type="ARBA" id="ARBA00022450"/>
    </source>
</evidence>
<evidence type="ECO:0000256" key="2">
    <source>
        <dbReference type="ARBA" id="ARBA00022553"/>
    </source>
</evidence>
<dbReference type="InterPro" id="IPR016036">
    <property type="entry name" value="Malonyl_transacylase_ACP-bd"/>
</dbReference>
<dbReference type="Pfam" id="PF00975">
    <property type="entry name" value="Thioesterase"/>
    <property type="match status" value="1"/>
</dbReference>
<dbReference type="InterPro" id="IPR027417">
    <property type="entry name" value="P-loop_NTPase"/>
</dbReference>
<dbReference type="SUPFAM" id="SSF55048">
    <property type="entry name" value="Probable ACP-binding domain of malonyl-CoA ACP transacylase"/>
    <property type="match status" value="1"/>
</dbReference>
<gene>
    <name evidence="9" type="ORF">CLUP02_10514</name>
</gene>
<dbReference type="InterPro" id="IPR049551">
    <property type="entry name" value="PKS_DH_C"/>
</dbReference>
<dbReference type="Pfam" id="PF22621">
    <property type="entry name" value="CurL-like_PKS_C"/>
    <property type="match status" value="1"/>
</dbReference>
<dbReference type="Gene3D" id="3.40.47.10">
    <property type="match status" value="1"/>
</dbReference>
<dbReference type="SUPFAM" id="SSF52540">
    <property type="entry name" value="P-loop containing nucleoside triphosphate hydrolases"/>
    <property type="match status" value="1"/>
</dbReference>
<dbReference type="InterPro" id="IPR032088">
    <property type="entry name" value="SAT"/>
</dbReference>
<feature type="region of interest" description="N-terminal hotdog fold" evidence="4">
    <location>
        <begin position="1272"/>
        <end position="1403"/>
    </location>
</feature>
<dbReference type="EMBL" id="CP019477">
    <property type="protein sequence ID" value="UQC85018.1"/>
    <property type="molecule type" value="Genomic_DNA"/>
</dbReference>
<dbReference type="PROSITE" id="PS52004">
    <property type="entry name" value="KS3_2"/>
    <property type="match status" value="1"/>
</dbReference>
<dbReference type="Pfam" id="PF00109">
    <property type="entry name" value="ketoacyl-synt"/>
    <property type="match status" value="1"/>
</dbReference>
<dbReference type="KEGG" id="clup:CLUP02_10514"/>
<dbReference type="Gene3D" id="3.30.70.3290">
    <property type="match status" value="1"/>
</dbReference>
<dbReference type="Gene3D" id="3.10.129.110">
    <property type="entry name" value="Polyketide synthase dehydratase"/>
    <property type="match status" value="1"/>
</dbReference>
<feature type="compositionally biased region" description="Basic and acidic residues" evidence="5">
    <location>
        <begin position="1577"/>
        <end position="1593"/>
    </location>
</feature>
<dbReference type="SUPFAM" id="SSF53901">
    <property type="entry name" value="Thiolase-like"/>
    <property type="match status" value="1"/>
</dbReference>
<dbReference type="InterPro" id="IPR020841">
    <property type="entry name" value="PKS_Beta-ketoAc_synthase_dom"/>
</dbReference>
<feature type="region of interest" description="Disordered" evidence="5">
    <location>
        <begin position="325"/>
        <end position="346"/>
    </location>
</feature>
<keyword evidence="2" id="KW-0597">Phosphoprotein</keyword>
<name>A0A9Q8SWX6_9PEZI</name>
<evidence type="ECO:0000259" key="8">
    <source>
        <dbReference type="PROSITE" id="PS52019"/>
    </source>
</evidence>
<dbReference type="InterPro" id="IPR049900">
    <property type="entry name" value="PKS_mFAS_DH"/>
</dbReference>
<reference evidence="9" key="1">
    <citation type="journal article" date="2021" name="Mol. Plant Microbe Interact.">
        <title>Complete Genome Sequence of the Plant-Pathogenic Fungus Colletotrichum lupini.</title>
        <authorList>
            <person name="Baroncelli R."/>
            <person name="Pensec F."/>
            <person name="Da Lio D."/>
            <person name="Boufleur T."/>
            <person name="Vicente I."/>
            <person name="Sarrocco S."/>
            <person name="Picot A."/>
            <person name="Baraldi E."/>
            <person name="Sukno S."/>
            <person name="Thon M."/>
            <person name="Le Floch G."/>
        </authorList>
    </citation>
    <scope>NUCLEOTIDE SEQUENCE</scope>
    <source>
        <strain evidence="9">IMI 504893</strain>
    </source>
</reference>
<dbReference type="GO" id="GO:0044550">
    <property type="term" value="P:secondary metabolite biosynthetic process"/>
    <property type="evidence" value="ECO:0007669"/>
    <property type="project" value="TreeGrafter"/>
</dbReference>
<feature type="active site" description="Proton donor; for dehydratase activity" evidence="4">
    <location>
        <position position="1492"/>
    </location>
</feature>
<evidence type="ECO:0000313" key="9">
    <source>
        <dbReference type="EMBL" id="UQC85018.1"/>
    </source>
</evidence>
<organism evidence="9 10">
    <name type="scientific">Colletotrichum lupini</name>
    <dbReference type="NCBI Taxonomy" id="145971"/>
    <lineage>
        <taxon>Eukaryota</taxon>
        <taxon>Fungi</taxon>
        <taxon>Dikarya</taxon>
        <taxon>Ascomycota</taxon>
        <taxon>Pezizomycotina</taxon>
        <taxon>Sordariomycetes</taxon>
        <taxon>Hypocreomycetidae</taxon>
        <taxon>Glomerellales</taxon>
        <taxon>Glomerellaceae</taxon>
        <taxon>Colletotrichum</taxon>
        <taxon>Colletotrichum acutatum species complex</taxon>
    </lineage>
</organism>
<dbReference type="SUPFAM" id="SSF53474">
    <property type="entry name" value="alpha/beta-Hydrolases"/>
    <property type="match status" value="1"/>
</dbReference>
<dbReference type="SUPFAM" id="SSF52151">
    <property type="entry name" value="FabD/lysophospholipase-like"/>
    <property type="match status" value="1"/>
</dbReference>
<protein>
    <recommendedName>
        <fullName evidence="11">Polyketide synthase</fullName>
    </recommendedName>
</protein>